<organism evidence="10 11">
    <name type="scientific">Molorchus minor</name>
    <dbReference type="NCBI Taxonomy" id="1323400"/>
    <lineage>
        <taxon>Eukaryota</taxon>
        <taxon>Metazoa</taxon>
        <taxon>Ecdysozoa</taxon>
        <taxon>Arthropoda</taxon>
        <taxon>Hexapoda</taxon>
        <taxon>Insecta</taxon>
        <taxon>Pterygota</taxon>
        <taxon>Neoptera</taxon>
        <taxon>Endopterygota</taxon>
        <taxon>Coleoptera</taxon>
        <taxon>Polyphaga</taxon>
        <taxon>Cucujiformia</taxon>
        <taxon>Chrysomeloidea</taxon>
        <taxon>Cerambycidae</taxon>
        <taxon>Lamiinae</taxon>
        <taxon>Monochamini</taxon>
        <taxon>Molorchus</taxon>
    </lineage>
</organism>
<sequence>MMCHCLLNITTLVDDMRSRMGNRCERVFGYGHLGDSNLHLQIQMKEYSQELRALAEPYIYKRTAELKGSISAEHGMGFMKRNYLKLAKSSSYVSQMRGSEKNI</sequence>
<evidence type="ECO:0000259" key="9">
    <source>
        <dbReference type="Pfam" id="PF02913"/>
    </source>
</evidence>
<dbReference type="PANTHER" id="PTHR43716:SF1">
    <property type="entry name" value="D-2-HYDROXYGLUTARATE DEHYDROGENASE, MITOCHONDRIAL"/>
    <property type="match status" value="1"/>
</dbReference>
<dbReference type="PANTHER" id="PTHR43716">
    <property type="entry name" value="D-2-HYDROXYGLUTARATE DEHYDROGENASE, MITOCHONDRIAL"/>
    <property type="match status" value="1"/>
</dbReference>
<dbReference type="Pfam" id="PF02913">
    <property type="entry name" value="FAD-oxidase_C"/>
    <property type="match status" value="1"/>
</dbReference>
<feature type="domain" description="FAD-binding oxidoreductase/transferase type 4 C-terminal" evidence="9">
    <location>
        <begin position="8"/>
        <end position="97"/>
    </location>
</feature>
<protein>
    <recommendedName>
        <fullName evidence="6">D-2-hydroxyglutarate dehydrogenase, mitochondrial</fullName>
        <ecNumber evidence="5">1.1.99.39</ecNumber>
    </recommendedName>
</protein>
<keyword evidence="4" id="KW-0560">Oxidoreductase</keyword>
<reference evidence="10" key="1">
    <citation type="journal article" date="2023" name="Insect Mol. Biol.">
        <title>Genome sequencing provides insights into the evolution of gene families encoding plant cell wall-degrading enzymes in longhorned beetles.</title>
        <authorList>
            <person name="Shin N.R."/>
            <person name="Okamura Y."/>
            <person name="Kirsch R."/>
            <person name="Pauchet Y."/>
        </authorList>
    </citation>
    <scope>NUCLEOTIDE SEQUENCE</scope>
    <source>
        <strain evidence="10">MMC_N1</strain>
    </source>
</reference>
<dbReference type="InterPro" id="IPR051264">
    <property type="entry name" value="FAD-oxidored/transferase_4"/>
</dbReference>
<dbReference type="SUPFAM" id="SSF55103">
    <property type="entry name" value="FAD-linked oxidases, C-terminal domain"/>
    <property type="match status" value="1"/>
</dbReference>
<proteinExistence type="predicted"/>
<comment type="caution">
    <text evidence="10">The sequence shown here is derived from an EMBL/GenBank/DDBJ whole genome shotgun (WGS) entry which is preliminary data.</text>
</comment>
<comment type="catalytic activity">
    <reaction evidence="8">
        <text>(R)-malate + A = oxaloacetate + AH2</text>
        <dbReference type="Rhea" id="RHEA:67460"/>
        <dbReference type="ChEBI" id="CHEBI:13193"/>
        <dbReference type="ChEBI" id="CHEBI:15588"/>
        <dbReference type="ChEBI" id="CHEBI:16452"/>
        <dbReference type="ChEBI" id="CHEBI:17499"/>
    </reaction>
    <physiologicalReaction direction="left-to-right" evidence="8">
        <dbReference type="Rhea" id="RHEA:67461"/>
    </physiologicalReaction>
</comment>
<name>A0ABQ9J1R2_9CUCU</name>
<evidence type="ECO:0000256" key="2">
    <source>
        <dbReference type="ARBA" id="ARBA00022630"/>
    </source>
</evidence>
<dbReference type="Proteomes" id="UP001162164">
    <property type="component" value="Unassembled WGS sequence"/>
</dbReference>
<comment type="function">
    <text evidence="7">Catalyzes the oxidation of D-2-hydroxyglutarate (D-2-HG) to alpha-ketoglutarate. Also catalyzes the oxidation of other D-2-hydroxyacids, such as D-malate (D-MAL) and D-lactate (D-LAC). Exhibits high activities towards D-2-HG and D-MAL but a very weak activity towards D-LAC.</text>
</comment>
<dbReference type="EC" id="1.1.99.39" evidence="5"/>
<evidence type="ECO:0000256" key="6">
    <source>
        <dbReference type="ARBA" id="ARBA00039639"/>
    </source>
</evidence>
<gene>
    <name evidence="10" type="ORF">NQ317_005522</name>
</gene>
<evidence type="ECO:0000256" key="4">
    <source>
        <dbReference type="ARBA" id="ARBA00023002"/>
    </source>
</evidence>
<dbReference type="Gene3D" id="3.30.70.2740">
    <property type="match status" value="1"/>
</dbReference>
<dbReference type="InterPro" id="IPR016164">
    <property type="entry name" value="FAD-linked_Oxase-like_C"/>
</dbReference>
<comment type="cofactor">
    <cofactor evidence="1">
        <name>FAD</name>
        <dbReference type="ChEBI" id="CHEBI:57692"/>
    </cofactor>
</comment>
<dbReference type="InterPro" id="IPR004113">
    <property type="entry name" value="FAD-bd_oxidored_4_C"/>
</dbReference>
<keyword evidence="2" id="KW-0285">Flavoprotein</keyword>
<evidence type="ECO:0000313" key="10">
    <source>
        <dbReference type="EMBL" id="KAJ8971406.1"/>
    </source>
</evidence>
<evidence type="ECO:0000256" key="8">
    <source>
        <dbReference type="ARBA" id="ARBA00049267"/>
    </source>
</evidence>
<keyword evidence="3" id="KW-0274">FAD</keyword>
<evidence type="ECO:0000313" key="11">
    <source>
        <dbReference type="Proteomes" id="UP001162164"/>
    </source>
</evidence>
<keyword evidence="11" id="KW-1185">Reference proteome</keyword>
<accession>A0ABQ9J1R2</accession>
<evidence type="ECO:0000256" key="7">
    <source>
        <dbReference type="ARBA" id="ARBA00045410"/>
    </source>
</evidence>
<evidence type="ECO:0000256" key="3">
    <source>
        <dbReference type="ARBA" id="ARBA00022827"/>
    </source>
</evidence>
<dbReference type="EMBL" id="JAPWTJ010001484">
    <property type="protein sequence ID" value="KAJ8971406.1"/>
    <property type="molecule type" value="Genomic_DNA"/>
</dbReference>
<evidence type="ECO:0000256" key="5">
    <source>
        <dbReference type="ARBA" id="ARBA00039003"/>
    </source>
</evidence>
<evidence type="ECO:0000256" key="1">
    <source>
        <dbReference type="ARBA" id="ARBA00001974"/>
    </source>
</evidence>